<keyword evidence="3" id="KW-0812">Transmembrane</keyword>
<evidence type="ECO:0000256" key="1">
    <source>
        <dbReference type="SAM" id="Coils"/>
    </source>
</evidence>
<evidence type="ECO:0000313" key="5">
    <source>
        <dbReference type="Proteomes" id="UP000023152"/>
    </source>
</evidence>
<accession>X6MJ27</accession>
<evidence type="ECO:0000256" key="3">
    <source>
        <dbReference type="SAM" id="Phobius"/>
    </source>
</evidence>
<dbReference type="Gene3D" id="1.10.287.1490">
    <property type="match status" value="1"/>
</dbReference>
<keyword evidence="5" id="KW-1185">Reference proteome</keyword>
<gene>
    <name evidence="4" type="ORF">RFI_23691</name>
</gene>
<evidence type="ECO:0000313" key="4">
    <source>
        <dbReference type="EMBL" id="ETO13676.1"/>
    </source>
</evidence>
<dbReference type="EMBL" id="ASPP01020457">
    <property type="protein sequence ID" value="ETO13676.1"/>
    <property type="molecule type" value="Genomic_DNA"/>
</dbReference>
<keyword evidence="3" id="KW-1133">Transmembrane helix</keyword>
<comment type="caution">
    <text evidence="4">The sequence shown here is derived from an EMBL/GenBank/DDBJ whole genome shotgun (WGS) entry which is preliminary data.</text>
</comment>
<protein>
    <submittedName>
        <fullName evidence="4">Viral A-type inclusion protein</fullName>
    </submittedName>
</protein>
<dbReference type="AlphaFoldDB" id="X6MJ27"/>
<feature type="coiled-coil region" evidence="1">
    <location>
        <begin position="112"/>
        <end position="238"/>
    </location>
</feature>
<dbReference type="Proteomes" id="UP000023152">
    <property type="component" value="Unassembled WGS sequence"/>
</dbReference>
<name>X6MJ27_RETFI</name>
<evidence type="ECO:0000256" key="2">
    <source>
        <dbReference type="SAM" id="MobiDB-lite"/>
    </source>
</evidence>
<feature type="coiled-coil region" evidence="1">
    <location>
        <begin position="38"/>
        <end position="86"/>
    </location>
</feature>
<reference evidence="4 5" key="1">
    <citation type="journal article" date="2013" name="Curr. Biol.">
        <title>The Genome of the Foraminiferan Reticulomyxa filosa.</title>
        <authorList>
            <person name="Glockner G."/>
            <person name="Hulsmann N."/>
            <person name="Schleicher M."/>
            <person name="Noegel A.A."/>
            <person name="Eichinger L."/>
            <person name="Gallinger C."/>
            <person name="Pawlowski J."/>
            <person name="Sierra R."/>
            <person name="Euteneuer U."/>
            <person name="Pillet L."/>
            <person name="Moustafa A."/>
            <person name="Platzer M."/>
            <person name="Groth M."/>
            <person name="Szafranski K."/>
            <person name="Schliwa M."/>
        </authorList>
    </citation>
    <scope>NUCLEOTIDE SEQUENCE [LARGE SCALE GENOMIC DNA]</scope>
</reference>
<keyword evidence="1" id="KW-0175">Coiled coil</keyword>
<feature type="region of interest" description="Disordered" evidence="2">
    <location>
        <begin position="394"/>
        <end position="416"/>
    </location>
</feature>
<keyword evidence="3" id="KW-0472">Membrane</keyword>
<organism evidence="4 5">
    <name type="scientific">Reticulomyxa filosa</name>
    <dbReference type="NCBI Taxonomy" id="46433"/>
    <lineage>
        <taxon>Eukaryota</taxon>
        <taxon>Sar</taxon>
        <taxon>Rhizaria</taxon>
        <taxon>Retaria</taxon>
        <taxon>Foraminifera</taxon>
        <taxon>Monothalamids</taxon>
        <taxon>Reticulomyxidae</taxon>
        <taxon>Reticulomyxa</taxon>
    </lineage>
</organism>
<proteinExistence type="predicted"/>
<feature type="transmembrane region" description="Helical" evidence="3">
    <location>
        <begin position="12"/>
        <end position="30"/>
    </location>
</feature>
<sequence length="416" mass="48240">MINKTKKKKKKVLHFYLSFFVCLFVCFWYCDLVNTRQCAQMEARLKLKEDENEELKTELQEMTDKYDALLLRHKETEKERKAQERSFDKERNLLKTQLAETQEKMSYCSTELKTVKAENANMQEQIARNIKKYNELVNTLAASKNQLHQKIAELSHQNDDLESTLVMVRNSWNQTGNVMENQVNVCNSKIERLTKELSDYKQKYESMQPEFEMQEQMIENLQQQRIHMDTEMSNLELKGASQSVEITRLKTHFTQAQSRLDKMRGWILNLLKQGVIEIDSQNDAGNDIVNDILQNGSMETLMTQFSEIDKQNRVLESFSAAEEDNKDRADRNSEPLELNKSVHNSINRDASVHQQPATFQMGHKSRQSVGIDGITASGLTTPVSLDEFDKEHAFESSVDNAEHNAMSDGRTMEMLD</sequence>